<protein>
    <submittedName>
        <fullName evidence="2">Uncharacterized protein</fullName>
    </submittedName>
</protein>
<comment type="caution">
    <text evidence="2">The sequence shown here is derived from an EMBL/GenBank/DDBJ whole genome shotgun (WGS) entry which is preliminary data.</text>
</comment>
<organism evidence="2 3">
    <name type="scientific">Melanopsichium pennsylvanicum</name>
    <dbReference type="NCBI Taxonomy" id="63383"/>
    <lineage>
        <taxon>Eukaryota</taxon>
        <taxon>Fungi</taxon>
        <taxon>Dikarya</taxon>
        <taxon>Basidiomycota</taxon>
        <taxon>Ustilaginomycotina</taxon>
        <taxon>Ustilaginomycetes</taxon>
        <taxon>Ustilaginales</taxon>
        <taxon>Ustilaginaceae</taxon>
        <taxon>Melanopsichium</taxon>
    </lineage>
</organism>
<feature type="region of interest" description="Disordered" evidence="1">
    <location>
        <begin position="43"/>
        <end position="65"/>
    </location>
</feature>
<accession>A0AAJ5C894</accession>
<dbReference type="EMBL" id="OAPG01000021">
    <property type="protein sequence ID" value="SNX87752.1"/>
    <property type="molecule type" value="Genomic_DNA"/>
</dbReference>
<evidence type="ECO:0000313" key="2">
    <source>
        <dbReference type="EMBL" id="SNX87752.1"/>
    </source>
</evidence>
<proteinExistence type="predicted"/>
<reference evidence="2" key="1">
    <citation type="submission" date="2023-10" db="EMBL/GenBank/DDBJ databases">
        <authorList>
            <person name="Guldener U."/>
        </authorList>
    </citation>
    <scope>NUCLEOTIDE SEQUENCE</scope>
    <source>
        <strain evidence="2">Mp4</strain>
    </source>
</reference>
<name>A0AAJ5C894_9BASI</name>
<evidence type="ECO:0000313" key="3">
    <source>
        <dbReference type="Proteomes" id="UP001294444"/>
    </source>
</evidence>
<keyword evidence="3" id="KW-1185">Reference proteome</keyword>
<sequence>MSIDPYEKLVTACQQEGLQQCTSSHKVADSSTVKDIAQKGQPLLSLEHAPSSASNVCSEKLTKSE</sequence>
<gene>
    <name evidence="2" type="ORF">MEPE_06462</name>
</gene>
<dbReference type="AlphaFoldDB" id="A0AAJ5C894"/>
<dbReference type="Proteomes" id="UP001294444">
    <property type="component" value="Unassembled WGS sequence"/>
</dbReference>
<evidence type="ECO:0000256" key="1">
    <source>
        <dbReference type="SAM" id="MobiDB-lite"/>
    </source>
</evidence>